<protein>
    <recommendedName>
        <fullName evidence="1">Glycosyl transferase CAP10 domain-containing protein</fullName>
    </recommendedName>
</protein>
<evidence type="ECO:0000313" key="3">
    <source>
        <dbReference type="Proteomes" id="UP000465221"/>
    </source>
</evidence>
<dbReference type="PANTHER" id="PTHR12203">
    <property type="entry name" value="KDEL LYS-ASP-GLU-LEU CONTAINING - RELATED"/>
    <property type="match status" value="1"/>
</dbReference>
<evidence type="ECO:0000313" key="2">
    <source>
        <dbReference type="EMBL" id="GFF22257.1"/>
    </source>
</evidence>
<dbReference type="Proteomes" id="UP000465221">
    <property type="component" value="Unassembled WGS sequence"/>
</dbReference>
<feature type="domain" description="Glycosyl transferase CAP10" evidence="1">
    <location>
        <begin position="330"/>
        <end position="617"/>
    </location>
</feature>
<organism evidence="2 3">
    <name type="scientific">Aspergillus udagawae</name>
    <dbReference type="NCBI Taxonomy" id="91492"/>
    <lineage>
        <taxon>Eukaryota</taxon>
        <taxon>Fungi</taxon>
        <taxon>Dikarya</taxon>
        <taxon>Ascomycota</taxon>
        <taxon>Pezizomycotina</taxon>
        <taxon>Eurotiomycetes</taxon>
        <taxon>Eurotiomycetidae</taxon>
        <taxon>Eurotiales</taxon>
        <taxon>Aspergillaceae</taxon>
        <taxon>Aspergillus</taxon>
        <taxon>Aspergillus subgen. Fumigati</taxon>
    </lineage>
</organism>
<sequence length="655" mass="74245">MVTSSQPLPMALDGPPLILPLESTLLALGTSGIRPGCLALAAWQEGPGDSTFDYPAVGLSKWPPFRPHRKPAGALAQDQHPIADFMREANKQWQQYQDNRSLNFRETVAKYRQTYGRHPPPGFKEWYMFARERNAHSTDDFQQIAGDLRPYWGIPPHEIRQMAASLQESEGIAGIRIRNKTIVSQTTGWRVETLMAAIEKIVRYLPDMDIAMNAMDQPRVLVPYEEIQEYLRTEATTRHMPGDAQDRFTPGMKHLYDEKSELDKSISPEWLGVSRQPYMDFARDACPPDSPARDPNLTTDDADKLYKAPLGGFVTNFTRSSDLCTVGPVLGDQHGFLFSPTSNIISRKLVPVFSECKVSVNNDILFPANVYFGNDARFVYDPQRDSEWEDKADSLLWRGATSGGIQLEDNWQRLHRQRLVRMANGTVMGSQTVPILSENSEKQYTLFPDFRPGDFATKYFDVGFTEAWACIPNCSFYEGVWTYKKPMAFTDLFQAKYLVDVDGHSFSGRWRAFLQSKSLGLKATIFREWHDSRIFPWSHFVPLDNRYNELYALMTYFIGLDTPPSLSQSGSLTRGPSVRGHDFEASVIAAQSRQWAQSVLRDDDLDIYLYLLLLEYGRVLDDNRDSIGYSGDGSELDDFDARHPFPSSVPPLVGG</sequence>
<dbReference type="PANTHER" id="PTHR12203:SF22">
    <property type="entry name" value="CAPSULE ASSOCIATED PROTEIN"/>
    <property type="match status" value="1"/>
</dbReference>
<name>A0A8H3RF01_9EURO</name>
<accession>A0A8H3RF01</accession>
<proteinExistence type="predicted"/>
<gene>
    <name evidence="2" type="ORF">IFM46972_00213</name>
</gene>
<reference evidence="2 3" key="1">
    <citation type="submission" date="2020-01" db="EMBL/GenBank/DDBJ databases">
        <title>Draft genome sequence of Aspergillus udagawae IFM 46972.</title>
        <authorList>
            <person name="Takahashi H."/>
            <person name="Yaguchi T."/>
        </authorList>
    </citation>
    <scope>NUCLEOTIDE SEQUENCE [LARGE SCALE GENOMIC DNA]</scope>
    <source>
        <strain evidence="2 3">IFM 46972</strain>
    </source>
</reference>
<dbReference type="EMBL" id="BLKC01000001">
    <property type="protein sequence ID" value="GFF22257.1"/>
    <property type="molecule type" value="Genomic_DNA"/>
</dbReference>
<dbReference type="InterPro" id="IPR051091">
    <property type="entry name" value="O-Glucosyltr/Glycosyltrsf_90"/>
</dbReference>
<evidence type="ECO:0000259" key="1">
    <source>
        <dbReference type="SMART" id="SM00672"/>
    </source>
</evidence>
<dbReference type="SMART" id="SM00672">
    <property type="entry name" value="CAP10"/>
    <property type="match status" value="1"/>
</dbReference>
<comment type="caution">
    <text evidence="2">The sequence shown here is derived from an EMBL/GenBank/DDBJ whole genome shotgun (WGS) entry which is preliminary data.</text>
</comment>
<dbReference type="AlphaFoldDB" id="A0A8H3RF01"/>
<dbReference type="InterPro" id="IPR006598">
    <property type="entry name" value="CAP10"/>
</dbReference>